<evidence type="ECO:0000313" key="2">
    <source>
        <dbReference type="EMBL" id="ARM70434.1"/>
    </source>
</evidence>
<organism evidence="2 3">
    <name type="scientific">Escherichia phage vB_EcoM_ECOO78</name>
    <dbReference type="NCBI Taxonomy" id="1970797"/>
    <lineage>
        <taxon>Viruses</taxon>
        <taxon>Duplodnaviria</taxon>
        <taxon>Heunggongvirae</taxon>
        <taxon>Uroviricota</taxon>
        <taxon>Caudoviricetes</taxon>
        <taxon>Iiscvirinae</taxon>
        <taxon>Jilinvirus</taxon>
        <taxon>Jilinvirus ECOO78</taxon>
    </lineage>
</organism>
<dbReference type="Proteomes" id="UP000221777">
    <property type="component" value="Segment"/>
</dbReference>
<evidence type="ECO:0000256" key="1">
    <source>
        <dbReference type="SAM" id="MobiDB-lite"/>
    </source>
</evidence>
<feature type="compositionally biased region" description="Basic and acidic residues" evidence="1">
    <location>
        <begin position="78"/>
        <end position="96"/>
    </location>
</feature>
<dbReference type="EMBL" id="KY705409">
    <property type="protein sequence ID" value="ARM70434.1"/>
    <property type="molecule type" value="Genomic_DNA"/>
</dbReference>
<protein>
    <submittedName>
        <fullName evidence="2">ATPase</fullName>
    </submittedName>
</protein>
<keyword evidence="3" id="KW-1185">Reference proteome</keyword>
<feature type="region of interest" description="Disordered" evidence="1">
    <location>
        <begin position="74"/>
        <end position="96"/>
    </location>
</feature>
<accession>A0A1W6JT43</accession>
<sequence length="96" mass="10539">MKGELKAGGLALVYGLRARPEGNGKCVRLIGLASYRESELLAMALGEPVERWWRVYGLLPGNEVAQVRAQNLLPIDGDPDHEQEQLTKDKPAELTA</sequence>
<proteinExistence type="predicted"/>
<name>A0A1W6JT43_9CAUD</name>
<gene>
    <name evidence="2" type="ORF">vBEcoMECOO78_29</name>
</gene>
<dbReference type="OrthoDB" id="28719at10239"/>
<evidence type="ECO:0000313" key="3">
    <source>
        <dbReference type="Proteomes" id="UP000221777"/>
    </source>
</evidence>
<reference evidence="3" key="1">
    <citation type="submission" date="2017-03" db="EMBL/GenBank/DDBJ databases">
        <authorList>
            <person name="Guo Z."/>
            <person name="Lei L."/>
            <person name="Yang J."/>
        </authorList>
    </citation>
    <scope>NUCLEOTIDE SEQUENCE [LARGE SCALE GENOMIC DNA]</scope>
</reference>